<keyword evidence="3" id="KW-1185">Reference proteome</keyword>
<comment type="caution">
    <text evidence="2">The sequence shown here is derived from an EMBL/GenBank/DDBJ whole genome shotgun (WGS) entry which is preliminary data.</text>
</comment>
<reference evidence="2 3" key="1">
    <citation type="journal article" date="2023" name="Plants (Basel)">
        <title>Bridging the Gap: Combining Genomics and Transcriptomics Approaches to Understand Stylosanthes scabra, an Orphan Legume from the Brazilian Caatinga.</title>
        <authorList>
            <person name="Ferreira-Neto J.R.C."/>
            <person name="da Silva M.D."/>
            <person name="Binneck E."/>
            <person name="de Melo N.F."/>
            <person name="da Silva R.H."/>
            <person name="de Melo A.L.T.M."/>
            <person name="Pandolfi V."/>
            <person name="Bustamante F.O."/>
            <person name="Brasileiro-Vidal A.C."/>
            <person name="Benko-Iseppon A.M."/>
        </authorList>
    </citation>
    <scope>NUCLEOTIDE SEQUENCE [LARGE SCALE GENOMIC DNA]</scope>
    <source>
        <tissue evidence="2">Leaves</tissue>
    </source>
</reference>
<sequence length="170" mass="18260">MSSSSSEKRVMVLAMDETENSQYALEWALDHFFTPFGSDAPFDLVIVYAKPFPPVPIASVAGGPTPAVAMGPEIFPAVDLELKLVADQVTEKAKQICTSKSVQGALVEIVEGDARNVLCDAVDRHRASLLVLGSRGYGAIKRVVLGSVSDHCTHHAHCSVMIVKKPKSKK</sequence>
<dbReference type="PRINTS" id="PR01438">
    <property type="entry name" value="UNVRSLSTRESS"/>
</dbReference>
<dbReference type="PANTHER" id="PTHR46553">
    <property type="entry name" value="ADENINE NUCLEOTIDE ALPHA HYDROLASES-LIKE SUPERFAMILY PROTEIN"/>
    <property type="match status" value="1"/>
</dbReference>
<gene>
    <name evidence="2" type="ORF">PIB30_005546</name>
</gene>
<dbReference type="SUPFAM" id="SSF52402">
    <property type="entry name" value="Adenine nucleotide alpha hydrolases-like"/>
    <property type="match status" value="1"/>
</dbReference>
<evidence type="ECO:0000313" key="3">
    <source>
        <dbReference type="Proteomes" id="UP001341840"/>
    </source>
</evidence>
<dbReference type="EMBL" id="JASCZI010000011">
    <property type="protein sequence ID" value="MED6106560.1"/>
    <property type="molecule type" value="Genomic_DNA"/>
</dbReference>
<dbReference type="InterPro" id="IPR014729">
    <property type="entry name" value="Rossmann-like_a/b/a_fold"/>
</dbReference>
<dbReference type="CDD" id="cd23659">
    <property type="entry name" value="USP_At3g01520-like"/>
    <property type="match status" value="1"/>
</dbReference>
<dbReference type="Gene3D" id="3.40.50.620">
    <property type="entry name" value="HUPs"/>
    <property type="match status" value="1"/>
</dbReference>
<feature type="domain" description="UspA" evidence="1">
    <location>
        <begin position="11"/>
        <end position="164"/>
    </location>
</feature>
<dbReference type="Pfam" id="PF00582">
    <property type="entry name" value="Usp"/>
    <property type="match status" value="1"/>
</dbReference>
<name>A0ABU6Q439_9FABA</name>
<evidence type="ECO:0000313" key="2">
    <source>
        <dbReference type="EMBL" id="MED6106560.1"/>
    </source>
</evidence>
<accession>A0ABU6Q439</accession>
<dbReference type="Proteomes" id="UP001341840">
    <property type="component" value="Unassembled WGS sequence"/>
</dbReference>
<dbReference type="InterPro" id="IPR006016">
    <property type="entry name" value="UspA"/>
</dbReference>
<protein>
    <recommendedName>
        <fullName evidence="1">UspA domain-containing protein</fullName>
    </recommendedName>
</protein>
<organism evidence="2 3">
    <name type="scientific">Stylosanthes scabra</name>
    <dbReference type="NCBI Taxonomy" id="79078"/>
    <lineage>
        <taxon>Eukaryota</taxon>
        <taxon>Viridiplantae</taxon>
        <taxon>Streptophyta</taxon>
        <taxon>Embryophyta</taxon>
        <taxon>Tracheophyta</taxon>
        <taxon>Spermatophyta</taxon>
        <taxon>Magnoliopsida</taxon>
        <taxon>eudicotyledons</taxon>
        <taxon>Gunneridae</taxon>
        <taxon>Pentapetalae</taxon>
        <taxon>rosids</taxon>
        <taxon>fabids</taxon>
        <taxon>Fabales</taxon>
        <taxon>Fabaceae</taxon>
        <taxon>Papilionoideae</taxon>
        <taxon>50 kb inversion clade</taxon>
        <taxon>dalbergioids sensu lato</taxon>
        <taxon>Dalbergieae</taxon>
        <taxon>Pterocarpus clade</taxon>
        <taxon>Stylosanthes</taxon>
    </lineage>
</organism>
<proteinExistence type="predicted"/>
<evidence type="ECO:0000259" key="1">
    <source>
        <dbReference type="Pfam" id="PF00582"/>
    </source>
</evidence>
<dbReference type="PANTHER" id="PTHR46553:SF3">
    <property type="entry name" value="ADENINE NUCLEOTIDE ALPHA HYDROLASES-LIKE SUPERFAMILY PROTEIN"/>
    <property type="match status" value="1"/>
</dbReference>
<dbReference type="InterPro" id="IPR006015">
    <property type="entry name" value="Universal_stress_UspA"/>
</dbReference>